<dbReference type="AlphaFoldDB" id="G8R8G9"/>
<dbReference type="OrthoDB" id="1123218at2"/>
<dbReference type="RefSeq" id="WP_014202911.1">
    <property type="nucleotide sequence ID" value="NC_016599.1"/>
</dbReference>
<reference evidence="2 3" key="1">
    <citation type="journal article" date="2012" name="Stand. Genomic Sci.">
        <title>Genome sequence of the orange-pigmented seawater bacterium Owenweeksia hongkongensis type strain (UST20020801(T)).</title>
        <authorList>
            <person name="Riedel T."/>
            <person name="Held B."/>
            <person name="Nolan M."/>
            <person name="Lucas S."/>
            <person name="Lapidus A."/>
            <person name="Tice H."/>
            <person name="Del Rio T.G."/>
            <person name="Cheng J.F."/>
            <person name="Han C."/>
            <person name="Tapia R."/>
            <person name="Goodwin L.A."/>
            <person name="Pitluck S."/>
            <person name="Liolios K."/>
            <person name="Mavromatis K."/>
            <person name="Pagani I."/>
            <person name="Ivanova N."/>
            <person name="Mikhailova N."/>
            <person name="Pati A."/>
            <person name="Chen A."/>
            <person name="Palaniappan K."/>
            <person name="Rohde M."/>
            <person name="Tindall B.J."/>
            <person name="Detter J.C."/>
            <person name="Goker M."/>
            <person name="Woyke T."/>
            <person name="Bristow J."/>
            <person name="Eisen J.A."/>
            <person name="Markowitz V."/>
            <person name="Hugenholtz P."/>
            <person name="Klenk H.P."/>
            <person name="Kyrpides N.C."/>
        </authorList>
    </citation>
    <scope>NUCLEOTIDE SEQUENCE</scope>
    <source>
        <strain evidence="3">DSM 17368 / JCM 12287 / NRRL B-23963</strain>
    </source>
</reference>
<evidence type="ECO:0000256" key="1">
    <source>
        <dbReference type="SAM" id="Coils"/>
    </source>
</evidence>
<accession>G8R8G9</accession>
<dbReference type="Proteomes" id="UP000005631">
    <property type="component" value="Chromosome"/>
</dbReference>
<dbReference type="EMBL" id="CP003156">
    <property type="protein sequence ID" value="AEV33562.1"/>
    <property type="molecule type" value="Genomic_DNA"/>
</dbReference>
<keyword evidence="3" id="KW-1185">Reference proteome</keyword>
<proteinExistence type="predicted"/>
<dbReference type="HOGENOM" id="CLU_1711421_0_0_10"/>
<gene>
    <name evidence="2" type="ordered locus">Oweho_2594</name>
</gene>
<protein>
    <recommendedName>
        <fullName evidence="4">Lipoprotein</fullName>
    </recommendedName>
</protein>
<organism evidence="2 3">
    <name type="scientific">Owenweeksia hongkongensis (strain DSM 17368 / CIP 108786 / JCM 12287 / NRRL B-23963 / UST20020801)</name>
    <dbReference type="NCBI Taxonomy" id="926562"/>
    <lineage>
        <taxon>Bacteria</taxon>
        <taxon>Pseudomonadati</taxon>
        <taxon>Bacteroidota</taxon>
        <taxon>Flavobacteriia</taxon>
        <taxon>Flavobacteriales</taxon>
        <taxon>Owenweeksiaceae</taxon>
        <taxon>Owenweeksia</taxon>
    </lineage>
</organism>
<sequence length="153" mass="17016">MKKYFILSMGLSVTFAFTSCKSAVTAQDVLKQESKANEATVEAQQELIELAQMKEQYSVDGVKAEIKILKKEKSKIDKDIKSLEQVSESTAEATKGLLGDLKSKSASISKKIETLEAQPKENWSESIESINQSIQELQQEVNVITANINRTEE</sequence>
<dbReference type="PROSITE" id="PS51257">
    <property type="entry name" value="PROKAR_LIPOPROTEIN"/>
    <property type="match status" value="1"/>
</dbReference>
<keyword evidence="1" id="KW-0175">Coiled coil</keyword>
<name>G8R8G9_OWEHD</name>
<evidence type="ECO:0000313" key="2">
    <source>
        <dbReference type="EMBL" id="AEV33562.1"/>
    </source>
</evidence>
<feature type="coiled-coil region" evidence="1">
    <location>
        <begin position="36"/>
        <end position="147"/>
    </location>
</feature>
<evidence type="ECO:0000313" key="3">
    <source>
        <dbReference type="Proteomes" id="UP000005631"/>
    </source>
</evidence>
<dbReference type="KEGG" id="oho:Oweho_2594"/>
<dbReference type="STRING" id="926562.Oweho_2594"/>
<evidence type="ECO:0008006" key="4">
    <source>
        <dbReference type="Google" id="ProtNLM"/>
    </source>
</evidence>